<organism evidence="4 5">
    <name type="scientific">Roseateles asaccharophilus</name>
    <dbReference type="NCBI Taxonomy" id="582607"/>
    <lineage>
        <taxon>Bacteria</taxon>
        <taxon>Pseudomonadati</taxon>
        <taxon>Pseudomonadota</taxon>
        <taxon>Betaproteobacteria</taxon>
        <taxon>Burkholderiales</taxon>
        <taxon>Sphaerotilaceae</taxon>
        <taxon>Roseateles</taxon>
    </lineage>
</organism>
<comment type="caution">
    <text evidence="4">The sequence shown here is derived from an EMBL/GenBank/DDBJ whole genome shotgun (WGS) entry which is preliminary data.</text>
</comment>
<dbReference type="EMBL" id="SNXE01000007">
    <property type="protein sequence ID" value="TDP07525.1"/>
    <property type="molecule type" value="Genomic_DNA"/>
</dbReference>
<keyword evidence="1" id="KW-0732">Signal</keyword>
<evidence type="ECO:0000259" key="2">
    <source>
        <dbReference type="Pfam" id="PF07589"/>
    </source>
</evidence>
<evidence type="ECO:0000256" key="1">
    <source>
        <dbReference type="SAM" id="SignalP"/>
    </source>
</evidence>
<protein>
    <submittedName>
        <fullName evidence="4">Putative secreted protein with PEP-CTERM sorting signal/choice-of-anchor A domain-containing protein</fullName>
    </submittedName>
</protein>
<feature type="chain" id="PRO_5020589615" evidence="1">
    <location>
        <begin position="33"/>
        <end position="351"/>
    </location>
</feature>
<accession>A0A4V3CIZ9</accession>
<sequence>MMSVQKQAFGKKIGMHSVLGLLVSLACSGAMALPTIDFGVAKSYSGFFFGDVNGATDVEGRLAVGGNLNRGFDIGYRNPHNSSAPTLVVQGNVSMSSQWGGNSGTVYNGPTYSTDTNASIGPSTGAWITQKTAIGNIVYGGSLSAASWQYGSATKNASFLDFAAAKTQLSGLSSQLAGQAQNGSWSFANGGISLVGDGSSSVQVFNLGNVGDIKNLSLSNIKAGAHIVINSSASKVTFGGNLGGDKANSADLLALHRDRVVFNLGNATDVSVNTFLNGSVLAVNANLTGSGHLEGTVIAHSMGPSANGSKLELGYEPFVPTTPVPEPQTYAMLLAGLGVLGFLSRRRQRGG</sequence>
<dbReference type="NCBIfam" id="TIGR02595">
    <property type="entry name" value="PEP_CTERM"/>
    <property type="match status" value="1"/>
</dbReference>
<dbReference type="PROSITE" id="PS51257">
    <property type="entry name" value="PROKAR_LIPOPROTEIN"/>
    <property type="match status" value="1"/>
</dbReference>
<gene>
    <name evidence="4" type="ORF">DFR39_10758</name>
</gene>
<dbReference type="Pfam" id="PF07589">
    <property type="entry name" value="PEP-CTERM"/>
    <property type="match status" value="1"/>
</dbReference>
<dbReference type="Pfam" id="PF20597">
    <property type="entry name" value="pAdhesive_15"/>
    <property type="match status" value="1"/>
</dbReference>
<reference evidence="4 5" key="1">
    <citation type="submission" date="2019-03" db="EMBL/GenBank/DDBJ databases">
        <title>Genomic Encyclopedia of Type Strains, Phase IV (KMG-IV): sequencing the most valuable type-strain genomes for metagenomic binning, comparative biology and taxonomic classification.</title>
        <authorList>
            <person name="Goeker M."/>
        </authorList>
    </citation>
    <scope>NUCLEOTIDE SEQUENCE [LARGE SCALE GENOMIC DNA]</scope>
    <source>
        <strain evidence="4 5">DSM 25082</strain>
    </source>
</reference>
<dbReference type="InterPro" id="IPR026588">
    <property type="entry name" value="Choice_anch_A"/>
</dbReference>
<evidence type="ECO:0000313" key="5">
    <source>
        <dbReference type="Proteomes" id="UP000295357"/>
    </source>
</evidence>
<name>A0A4V3CIZ9_9BURK</name>
<dbReference type="NCBIfam" id="TIGR04215">
    <property type="entry name" value="choice_anch_A"/>
    <property type="match status" value="1"/>
</dbReference>
<dbReference type="Proteomes" id="UP000295357">
    <property type="component" value="Unassembled WGS sequence"/>
</dbReference>
<feature type="signal peptide" evidence="1">
    <location>
        <begin position="1"/>
        <end position="32"/>
    </location>
</feature>
<dbReference type="AlphaFoldDB" id="A0A4V3CIZ9"/>
<feature type="domain" description="Ice-binding protein C-terminal" evidence="2">
    <location>
        <begin position="323"/>
        <end position="347"/>
    </location>
</feature>
<evidence type="ECO:0000313" key="4">
    <source>
        <dbReference type="EMBL" id="TDP07525.1"/>
    </source>
</evidence>
<evidence type="ECO:0000259" key="3">
    <source>
        <dbReference type="Pfam" id="PF20597"/>
    </source>
</evidence>
<dbReference type="InterPro" id="IPR013424">
    <property type="entry name" value="Ice-binding_C"/>
</dbReference>
<proteinExistence type="predicted"/>
<feature type="domain" description="Choice-of-anchor A" evidence="3">
    <location>
        <begin position="38"/>
        <end position="303"/>
    </location>
</feature>
<keyword evidence="5" id="KW-1185">Reference proteome</keyword>